<evidence type="ECO:0000313" key="1">
    <source>
        <dbReference type="EMBL" id="MEN0645506.1"/>
    </source>
</evidence>
<dbReference type="EMBL" id="JBCITK010000002">
    <property type="protein sequence ID" value="MEN0645506.1"/>
    <property type="molecule type" value="Genomic_DNA"/>
</dbReference>
<sequence>MKQHKTKNDFELKINEPLLITMKRESFYQRLLILMSELPYYSINNLLLVLYQRPKATFLQDECFWRSNGRNIIDHERQVYLFVPNHSANKAELSFKQHGFYDVSQTEGDKFLKKNELLRRSNITEFEKNMFVKNVCLSIRGKTHPGIDEQSEFWLCVDDLISYYDENLNEAQIISIKYVISQRYGIEFNVLPMLDQTLYENVTKLKSFLNEIHEGSLTIVRLLDSLLSYKNYEHHNIYAEGYKESLNYLNLQFGLKLNCQNSNTVVQLLDLKASETIAVELVFIKELNKYYYRKKNGLIIPLVETSSKGSYRIISVPIIEGSLTFGTFKNDLIDIIRLEKEDAHYCIKAKGGTELTRYNSSKEARVKIIKMLLSYALNTHDIAIDGSRNHTALLSIKKSLRSYVHALERLRGKITNGSGKGIIELAREYNLHSKVEEICSK</sequence>
<reference evidence="1 2" key="1">
    <citation type="submission" date="2024-03" db="EMBL/GenBank/DDBJ databases">
        <title>Bacilli Hybrid Assemblies.</title>
        <authorList>
            <person name="Kovac J."/>
        </authorList>
    </citation>
    <scope>NUCLEOTIDE SEQUENCE [LARGE SCALE GENOMIC DNA]</scope>
    <source>
        <strain evidence="1 2">FSL R7-0666</strain>
    </source>
</reference>
<proteinExistence type="predicted"/>
<keyword evidence="2" id="KW-1185">Reference proteome</keyword>
<protein>
    <submittedName>
        <fullName evidence="1">Uncharacterized protein</fullName>
    </submittedName>
</protein>
<dbReference type="RefSeq" id="WP_343132174.1">
    <property type="nucleotide sequence ID" value="NZ_JBCITK010000002.1"/>
</dbReference>
<organism evidence="1 2">
    <name type="scientific">Alkalicoccobacillus gibsonii</name>
    <dbReference type="NCBI Taxonomy" id="79881"/>
    <lineage>
        <taxon>Bacteria</taxon>
        <taxon>Bacillati</taxon>
        <taxon>Bacillota</taxon>
        <taxon>Bacilli</taxon>
        <taxon>Bacillales</taxon>
        <taxon>Bacillaceae</taxon>
        <taxon>Alkalicoccobacillus</taxon>
    </lineage>
</organism>
<dbReference type="Proteomes" id="UP001418796">
    <property type="component" value="Unassembled WGS sequence"/>
</dbReference>
<name>A0ABU9VRK5_9BACI</name>
<evidence type="ECO:0000313" key="2">
    <source>
        <dbReference type="Proteomes" id="UP001418796"/>
    </source>
</evidence>
<comment type="caution">
    <text evidence="1">The sequence shown here is derived from an EMBL/GenBank/DDBJ whole genome shotgun (WGS) entry which is preliminary data.</text>
</comment>
<accession>A0ABU9VRK5</accession>
<gene>
    <name evidence="1" type="ORF">MKY91_20285</name>
</gene>